<name>D1NRT9_9BIFI</name>
<reference evidence="1 2" key="1">
    <citation type="submission" date="2009-11" db="EMBL/GenBank/DDBJ databases">
        <authorList>
            <person name="Weinstock G."/>
            <person name="Sodergren E."/>
            <person name="Clifton S."/>
            <person name="Fulton L."/>
            <person name="Fulton B."/>
            <person name="Courtney L."/>
            <person name="Fronick C."/>
            <person name="Harrison M."/>
            <person name="Strong C."/>
            <person name="Farmer C."/>
            <person name="Delahaunty K."/>
            <person name="Markovic C."/>
            <person name="Hall O."/>
            <person name="Minx P."/>
            <person name="Tomlinson C."/>
            <person name="Mitreva M."/>
            <person name="Nelson J."/>
            <person name="Hou S."/>
            <person name="Wollam A."/>
            <person name="Pepin K.H."/>
            <person name="Johnson M."/>
            <person name="Bhonagiri V."/>
            <person name="Nash W.E."/>
            <person name="Warren W."/>
            <person name="Chinwalla A."/>
            <person name="Mardis E.R."/>
            <person name="Wilson R.K."/>
        </authorList>
    </citation>
    <scope>NUCLEOTIDE SEQUENCE [LARGE SCALE GENOMIC DNA]</scope>
    <source>
        <strain evidence="1 2">DSM 20093</strain>
    </source>
</reference>
<evidence type="ECO:0000313" key="1">
    <source>
        <dbReference type="EMBL" id="EFA23928.1"/>
    </source>
</evidence>
<evidence type="ECO:0000313" key="2">
    <source>
        <dbReference type="Proteomes" id="UP000003656"/>
    </source>
</evidence>
<comment type="caution">
    <text evidence="1">The sequence shown here is derived from an EMBL/GenBank/DDBJ whole genome shotgun (WGS) entry which is preliminary data.</text>
</comment>
<gene>
    <name evidence="1" type="ORF">BIFGAL_03038</name>
</gene>
<dbReference type="Proteomes" id="UP000003656">
    <property type="component" value="Unassembled WGS sequence"/>
</dbReference>
<dbReference type="AlphaFoldDB" id="D1NRT9"/>
<protein>
    <submittedName>
        <fullName evidence="1">Uncharacterized protein</fullName>
    </submittedName>
</protein>
<dbReference type="EMBL" id="ABXB03000001">
    <property type="protein sequence ID" value="EFA23928.1"/>
    <property type="molecule type" value="Genomic_DNA"/>
</dbReference>
<sequence>MAIFLCSCISVLPIPILGWQYYVMWLMWASVRVLLSKKAI</sequence>
<proteinExistence type="predicted"/>
<organism evidence="1 2">
    <name type="scientific">Bifidobacterium gallicum DSM 20093 = LMG 11596</name>
    <dbReference type="NCBI Taxonomy" id="561180"/>
    <lineage>
        <taxon>Bacteria</taxon>
        <taxon>Bacillati</taxon>
        <taxon>Actinomycetota</taxon>
        <taxon>Actinomycetes</taxon>
        <taxon>Bifidobacteriales</taxon>
        <taxon>Bifidobacteriaceae</taxon>
        <taxon>Bifidobacterium</taxon>
    </lineage>
</organism>
<accession>D1NRT9</accession>